<evidence type="ECO:0000256" key="2">
    <source>
        <dbReference type="SAM" id="Phobius"/>
    </source>
</evidence>
<evidence type="ECO:0000259" key="3">
    <source>
        <dbReference type="Pfam" id="PF18864"/>
    </source>
</evidence>
<feature type="transmembrane region" description="Helical" evidence="2">
    <location>
        <begin position="244"/>
        <end position="264"/>
    </location>
</feature>
<proteinExistence type="predicted"/>
<protein>
    <recommendedName>
        <fullName evidence="3">AbiTii domain-containing protein</fullName>
    </recommendedName>
</protein>
<evidence type="ECO:0000313" key="6">
    <source>
        <dbReference type="Proteomes" id="UP000297025"/>
    </source>
</evidence>
<dbReference type="AlphaFoldDB" id="A0A4P7U9X8"/>
<evidence type="ECO:0000313" key="7">
    <source>
        <dbReference type="Proteomes" id="UP000630594"/>
    </source>
</evidence>
<feature type="compositionally biased region" description="Polar residues" evidence="1">
    <location>
        <begin position="209"/>
        <end position="234"/>
    </location>
</feature>
<accession>A0A4P7U9X8</accession>
<gene>
    <name evidence="5" type="ORF">E2C04_00785</name>
    <name evidence="4" type="ORF">GCM10007231_06290</name>
</gene>
<feature type="region of interest" description="Disordered" evidence="1">
    <location>
        <begin position="209"/>
        <end position="235"/>
    </location>
</feature>
<dbReference type="InterPro" id="IPR041304">
    <property type="entry name" value="AbiTii"/>
</dbReference>
<evidence type="ECO:0000313" key="4">
    <source>
        <dbReference type="EMBL" id="GGD10215.1"/>
    </source>
</evidence>
<feature type="domain" description="AbiTii" evidence="3">
    <location>
        <begin position="7"/>
        <end position="193"/>
    </location>
</feature>
<name>A0A4P7U9X8_9ACTN</name>
<dbReference type="OrthoDB" id="4157938at2"/>
<reference evidence="7" key="3">
    <citation type="journal article" date="2019" name="Int. J. Syst. Evol. Microbiol.">
        <title>The Global Catalogue of Microorganisms (GCM) 10K type strain sequencing project: providing services to taxonomists for standard genome sequencing and annotation.</title>
        <authorList>
            <consortium name="The Broad Institute Genomics Platform"/>
            <consortium name="The Broad Institute Genome Sequencing Center for Infectious Disease"/>
            <person name="Wu L."/>
            <person name="Ma J."/>
        </authorList>
    </citation>
    <scope>NUCLEOTIDE SEQUENCE [LARGE SCALE GENOMIC DNA]</scope>
    <source>
        <strain evidence="7">CCM 7403</strain>
    </source>
</reference>
<dbReference type="Proteomes" id="UP000630594">
    <property type="component" value="Unassembled WGS sequence"/>
</dbReference>
<dbReference type="EMBL" id="BMCK01000001">
    <property type="protein sequence ID" value="GGD10215.1"/>
    <property type="molecule type" value="Genomic_DNA"/>
</dbReference>
<keyword evidence="2" id="KW-0472">Membrane</keyword>
<organism evidence="5 6">
    <name type="scientific">Nocardioides daphniae</name>
    <dbReference type="NCBI Taxonomy" id="402297"/>
    <lineage>
        <taxon>Bacteria</taxon>
        <taxon>Bacillati</taxon>
        <taxon>Actinomycetota</taxon>
        <taxon>Actinomycetes</taxon>
        <taxon>Propionibacteriales</taxon>
        <taxon>Nocardioidaceae</taxon>
        <taxon>Nocardioides</taxon>
    </lineage>
</organism>
<reference evidence="5 6" key="1">
    <citation type="journal article" date="2008" name="Int. J. Syst. Evol. Microbiol.">
        <title>Nocardioides daphniae sp. nov., isolated from Daphnia cucullata (Crustacea: Cladocera).</title>
        <authorList>
            <person name="Toth E.M."/>
            <person name="Keki Z."/>
            <person name="Homonnay Z.G."/>
            <person name="Borsodi A.K."/>
            <person name="Marialigeti K."/>
            <person name="Schumann P."/>
        </authorList>
    </citation>
    <scope>NUCLEOTIDE SEQUENCE [LARGE SCALE GENOMIC DNA]</scope>
    <source>
        <strain evidence="5 6">JCM 16608</strain>
    </source>
</reference>
<reference evidence="4" key="2">
    <citation type="journal article" date="2014" name="Int. J. Syst. Evol. Microbiol.">
        <title>Complete genome of a new Firmicutes species belonging to the dominant human colonic microbiota ('Ruminococcus bicirculans') reveals two chromosomes and a selective capacity to utilize plant glucans.</title>
        <authorList>
            <consortium name="NISC Comparative Sequencing Program"/>
            <person name="Wegmann U."/>
            <person name="Louis P."/>
            <person name="Goesmann A."/>
            <person name="Henrissat B."/>
            <person name="Duncan S.H."/>
            <person name="Flint H.J."/>
        </authorList>
    </citation>
    <scope>NUCLEOTIDE SEQUENCE</scope>
    <source>
        <strain evidence="4">CCM 7403</strain>
    </source>
</reference>
<reference evidence="5" key="4">
    <citation type="submission" date="2019-03" db="EMBL/GenBank/DDBJ databases">
        <authorList>
            <person name="Huang Y."/>
        </authorList>
    </citation>
    <scope>NUCLEOTIDE SEQUENCE</scope>
    <source>
        <strain evidence="5">JCM 16608</strain>
    </source>
</reference>
<dbReference type="Pfam" id="PF18864">
    <property type="entry name" value="AbiTii"/>
    <property type="match status" value="1"/>
</dbReference>
<evidence type="ECO:0000256" key="1">
    <source>
        <dbReference type="SAM" id="MobiDB-lite"/>
    </source>
</evidence>
<evidence type="ECO:0000313" key="5">
    <source>
        <dbReference type="EMBL" id="QCC76095.1"/>
    </source>
</evidence>
<keyword evidence="7" id="KW-1185">Reference proteome</keyword>
<keyword evidence="2" id="KW-1133">Transmembrane helix</keyword>
<reference evidence="4" key="5">
    <citation type="submission" date="2024-05" db="EMBL/GenBank/DDBJ databases">
        <authorList>
            <person name="Sun Q."/>
            <person name="Sedlacek I."/>
        </authorList>
    </citation>
    <scope>NUCLEOTIDE SEQUENCE</scope>
    <source>
        <strain evidence="4">CCM 7403</strain>
    </source>
</reference>
<dbReference type="RefSeq" id="WP_135831144.1">
    <property type="nucleotide sequence ID" value="NZ_BMCK01000001.1"/>
</dbReference>
<dbReference type="Proteomes" id="UP000297025">
    <property type="component" value="Chromosome"/>
</dbReference>
<dbReference type="EMBL" id="CP038462">
    <property type="protein sequence ID" value="QCC76095.1"/>
    <property type="molecule type" value="Genomic_DNA"/>
</dbReference>
<sequence length="270" mass="28694">MARSVPSLLDQIEVGALDGHAPLADVLRKCVALGGRAASAELRDWARRELDGYGDGAVELPAYRMVRAAVCIDGADLAKMVRGQQLSRWEIPEFARETITDEAPIPYGVAELEKLAASSDTLHLQHPGMPDLITYMNSQAPYGTSYQSMYWAVAPTSIHGILDIIRTNLVALVAEMRAVGVEDLPSAEAANQAVNVVINGAKRSPITINTNQASGPDPGVSQTITSTPSGTETSRMPAWIRGPWGFAVGAATIVAGITGTAVWLDWSPFG</sequence>
<dbReference type="KEGG" id="ndp:E2C04_00785"/>
<keyword evidence="2" id="KW-0812">Transmembrane</keyword>